<proteinExistence type="predicted"/>
<protein>
    <recommendedName>
        <fullName evidence="3">Addiction module component</fullName>
    </recommendedName>
</protein>
<organism evidence="1 2">
    <name type="scientific">Halochromatium salexigens</name>
    <name type="common">Chromatium salexigens</name>
    <dbReference type="NCBI Taxonomy" id="49447"/>
    <lineage>
        <taxon>Bacteria</taxon>
        <taxon>Pseudomonadati</taxon>
        <taxon>Pseudomonadota</taxon>
        <taxon>Gammaproteobacteria</taxon>
        <taxon>Chromatiales</taxon>
        <taxon>Chromatiaceae</taxon>
        <taxon>Halochromatium</taxon>
    </lineage>
</organism>
<accession>A0AAJ0UKG5</accession>
<sequence>MVHPITLNQAIDTVTQLPLQQQEMLLDILRHRLNEARRQEIADAARQAQADFQQGRLTAKSADAVIQDLHRSLEEEA</sequence>
<evidence type="ECO:0000313" key="2">
    <source>
        <dbReference type="Proteomes" id="UP001296967"/>
    </source>
</evidence>
<dbReference type="Proteomes" id="UP001296967">
    <property type="component" value="Unassembled WGS sequence"/>
</dbReference>
<gene>
    <name evidence="1" type="ORF">CCR82_15430</name>
</gene>
<keyword evidence="2" id="KW-1185">Reference proteome</keyword>
<comment type="caution">
    <text evidence="1">The sequence shown here is derived from an EMBL/GenBank/DDBJ whole genome shotgun (WGS) entry which is preliminary data.</text>
</comment>
<name>A0AAJ0UKG5_HALSE</name>
<reference evidence="1" key="2">
    <citation type="journal article" date="2020" name="Microorganisms">
        <title>Osmotic Adaptation and Compatible Solute Biosynthesis of Phototrophic Bacteria as Revealed from Genome Analyses.</title>
        <authorList>
            <person name="Imhoff J.F."/>
            <person name="Rahn T."/>
            <person name="Kunzel S."/>
            <person name="Keller A."/>
            <person name="Neulinger S.C."/>
        </authorList>
    </citation>
    <scope>NUCLEOTIDE SEQUENCE</scope>
    <source>
        <strain evidence="1">DSM 4395</strain>
    </source>
</reference>
<dbReference type="EMBL" id="NHSF01000070">
    <property type="protein sequence ID" value="MBK5931882.1"/>
    <property type="molecule type" value="Genomic_DNA"/>
</dbReference>
<evidence type="ECO:0000313" key="1">
    <source>
        <dbReference type="EMBL" id="MBK5931882.1"/>
    </source>
</evidence>
<dbReference type="AlphaFoldDB" id="A0AAJ0UKG5"/>
<evidence type="ECO:0008006" key="3">
    <source>
        <dbReference type="Google" id="ProtNLM"/>
    </source>
</evidence>
<reference evidence="1" key="1">
    <citation type="submission" date="2017-05" db="EMBL/GenBank/DDBJ databases">
        <authorList>
            <person name="Imhoff J.F."/>
            <person name="Rahn T."/>
            <person name="Kuenzel S."/>
            <person name="Neulinger S.C."/>
        </authorList>
    </citation>
    <scope>NUCLEOTIDE SEQUENCE</scope>
    <source>
        <strain evidence="1">DSM 4395</strain>
    </source>
</reference>
<dbReference type="RefSeq" id="WP_201246712.1">
    <property type="nucleotide sequence ID" value="NZ_NHSF01000070.1"/>
</dbReference>